<evidence type="ECO:0000313" key="2">
    <source>
        <dbReference type="EMBL" id="QPF93007.1"/>
    </source>
</evidence>
<evidence type="ECO:0000313" key="3">
    <source>
        <dbReference type="Proteomes" id="UP000594621"/>
    </source>
</evidence>
<dbReference type="AlphaFoldDB" id="A0A7S9D876"/>
<organism evidence="2 3">
    <name type="scientific">Bradyrhizobium commune</name>
    <dbReference type="NCBI Taxonomy" id="83627"/>
    <lineage>
        <taxon>Bacteria</taxon>
        <taxon>Pseudomonadati</taxon>
        <taxon>Pseudomonadota</taxon>
        <taxon>Alphaproteobacteria</taxon>
        <taxon>Hyphomicrobiales</taxon>
        <taxon>Nitrobacteraceae</taxon>
        <taxon>Bradyrhizobium</taxon>
    </lineage>
</organism>
<dbReference type="Proteomes" id="UP000594621">
    <property type="component" value="Chromosome"/>
</dbReference>
<gene>
    <name evidence="2" type="ORF">IC761_06965</name>
</gene>
<dbReference type="KEGG" id="bcou:IC761_06965"/>
<keyword evidence="3" id="KW-1185">Reference proteome</keyword>
<feature type="region of interest" description="Disordered" evidence="1">
    <location>
        <begin position="1"/>
        <end position="41"/>
    </location>
</feature>
<sequence length="82" mass="9200">MASTPVSKDQFEINKNGITHKPTGANFTPHPGSPHSGNANWANLGNVLADGKDYRPEEVERMMERLWAEYVQANPDEFTWAE</sequence>
<dbReference type="EMBL" id="CP061379">
    <property type="protein sequence ID" value="QPF93007.1"/>
    <property type="molecule type" value="Genomic_DNA"/>
</dbReference>
<evidence type="ECO:0000256" key="1">
    <source>
        <dbReference type="SAM" id="MobiDB-lite"/>
    </source>
</evidence>
<protein>
    <submittedName>
        <fullName evidence="2">Uncharacterized protein</fullName>
    </submittedName>
</protein>
<proteinExistence type="predicted"/>
<reference evidence="2 3" key="1">
    <citation type="submission" date="2020-09" db="EMBL/GenBank/DDBJ databases">
        <title>Complete genomes of bradyrhizobia occurring on native shrubby legumes in Australia.</title>
        <authorList>
            <person name="Lafay B."/>
        </authorList>
    </citation>
    <scope>NUCLEOTIDE SEQUENCE [LARGE SCALE GENOMIC DNA]</scope>
    <source>
        <strain evidence="2 3">BDV5040</strain>
    </source>
</reference>
<dbReference type="RefSeq" id="WP_195802526.1">
    <property type="nucleotide sequence ID" value="NZ_CP061379.1"/>
</dbReference>
<name>A0A7S9D876_9BRAD</name>
<accession>A0A7S9D876</accession>